<dbReference type="RefSeq" id="WP_091670989.1">
    <property type="nucleotide sequence ID" value="NZ_LT594323.1"/>
</dbReference>
<evidence type="ECO:0000313" key="2">
    <source>
        <dbReference type="Proteomes" id="UP000199385"/>
    </source>
</evidence>
<proteinExistence type="predicted"/>
<accession>A0A1A9A8B4</accession>
<name>A0A1A9A8B4_9ACTN</name>
<dbReference type="Proteomes" id="UP000199385">
    <property type="component" value="Chromosome I"/>
</dbReference>
<sequence>MDEDEWYARHGLHPADPEPVRELLRQQTALGPSNDSLLIHLAATQLFLRGDLADVLLIWRAERSSFDAGCSVEWQLLCGAGRERTLDHLRTLGTAEADEVLAYLAECDPEDVADFDVAERSRWYEHYYAGA</sequence>
<keyword evidence="2" id="KW-1185">Reference proteome</keyword>
<dbReference type="STRING" id="261654.GA0070611_5643"/>
<gene>
    <name evidence="1" type="ORF">GA0070611_5643</name>
</gene>
<evidence type="ECO:0000313" key="1">
    <source>
        <dbReference type="EMBL" id="SBT52452.1"/>
    </source>
</evidence>
<dbReference type="PATRIC" id="fig|261654.4.peg.5717"/>
<organism evidence="1 2">
    <name type="scientific">Micromonospora auratinigra</name>
    <dbReference type="NCBI Taxonomy" id="261654"/>
    <lineage>
        <taxon>Bacteria</taxon>
        <taxon>Bacillati</taxon>
        <taxon>Actinomycetota</taxon>
        <taxon>Actinomycetes</taxon>
        <taxon>Micromonosporales</taxon>
        <taxon>Micromonosporaceae</taxon>
        <taxon>Micromonospora</taxon>
    </lineage>
</organism>
<dbReference type="EMBL" id="LT594323">
    <property type="protein sequence ID" value="SBT52452.1"/>
    <property type="molecule type" value="Genomic_DNA"/>
</dbReference>
<dbReference type="OrthoDB" id="2652375at2"/>
<protein>
    <submittedName>
        <fullName evidence="1">Uncharacterized protein</fullName>
    </submittedName>
</protein>
<dbReference type="AlphaFoldDB" id="A0A1A9A8B4"/>
<reference evidence="2" key="1">
    <citation type="submission" date="2016-06" db="EMBL/GenBank/DDBJ databases">
        <authorList>
            <person name="Varghese N."/>
            <person name="Submissions Spin"/>
        </authorList>
    </citation>
    <scope>NUCLEOTIDE SEQUENCE [LARGE SCALE GENOMIC DNA]</scope>
    <source>
        <strain evidence="2">DSM 44815</strain>
    </source>
</reference>